<gene>
    <name evidence="13" type="ORF">RAE19_16710</name>
</gene>
<evidence type="ECO:0000256" key="2">
    <source>
        <dbReference type="ARBA" id="ARBA00021549"/>
    </source>
</evidence>
<name>A0ABU3KRT8_9BURK</name>
<evidence type="ECO:0000256" key="8">
    <source>
        <dbReference type="ARBA" id="ARBA00023136"/>
    </source>
</evidence>
<dbReference type="Pfam" id="PF12019">
    <property type="entry name" value="GspH"/>
    <property type="match status" value="1"/>
</dbReference>
<evidence type="ECO:0000256" key="11">
    <source>
        <dbReference type="SAM" id="Phobius"/>
    </source>
</evidence>
<reference evidence="13 14" key="1">
    <citation type="submission" date="2023-08" db="EMBL/GenBank/DDBJ databases">
        <title>Rhodoferax potami sp. nov. and Rhodoferax mekongensis sp. nov., isolated from the Mekong River in Thailand.</title>
        <authorList>
            <person name="Kitikhun S."/>
            <person name="Charoenyingcharoen P."/>
            <person name="Siriarchawattana P."/>
            <person name="Likhitrattanapisal S."/>
            <person name="Nilsakha T."/>
            <person name="Chanpet A."/>
            <person name="Rattanawaree P."/>
            <person name="Ingsriswang S."/>
        </authorList>
    </citation>
    <scope>NUCLEOTIDE SEQUENCE [LARGE SCALE GENOMIC DNA]</scope>
    <source>
        <strain evidence="13 14">TBRC 17660</strain>
    </source>
</reference>
<evidence type="ECO:0000313" key="13">
    <source>
        <dbReference type="EMBL" id="MDT7520328.1"/>
    </source>
</evidence>
<sequence length="213" mass="22909">MYGYRKRFQLQNVLAMNFCRLNARGFTLIELMVTLTIAAALAAVAVPSVQSFLRNNELSAASTALLTGINTARSEAMKSGRNTMVVPVNNGSDWSQGWVVFVDNNRDQSYTSASDTIVAQQRPLTSYFSVGGNGTATGTTPYILFDGSGYAKDKSNAFGGLTLNIQRNDLTGADLLDQTRRIIIANTGRARVCKPQTATDENCKASDTASGTQ</sequence>
<dbReference type="RefSeq" id="WP_313875933.1">
    <property type="nucleotide sequence ID" value="NZ_JAVBIK010000001.1"/>
</dbReference>
<dbReference type="NCBIfam" id="TIGR02532">
    <property type="entry name" value="IV_pilin_GFxxxE"/>
    <property type="match status" value="1"/>
</dbReference>
<evidence type="ECO:0000256" key="6">
    <source>
        <dbReference type="ARBA" id="ARBA00022692"/>
    </source>
</evidence>
<keyword evidence="3" id="KW-1003">Cell membrane</keyword>
<evidence type="ECO:0000256" key="3">
    <source>
        <dbReference type="ARBA" id="ARBA00022475"/>
    </source>
</evidence>
<comment type="caution">
    <text evidence="13">The sequence shown here is derived from an EMBL/GenBank/DDBJ whole genome shotgun (WGS) entry which is preliminary data.</text>
</comment>
<evidence type="ECO:0000256" key="4">
    <source>
        <dbReference type="ARBA" id="ARBA00022481"/>
    </source>
</evidence>
<evidence type="ECO:0000313" key="14">
    <source>
        <dbReference type="Proteomes" id="UP001321700"/>
    </source>
</evidence>
<comment type="similarity">
    <text evidence="9">Belongs to the GSP H family.</text>
</comment>
<keyword evidence="4" id="KW-0488">Methylation</keyword>
<organism evidence="13 14">
    <name type="scientific">Rhodoferax potami</name>
    <dbReference type="NCBI Taxonomy" id="3068338"/>
    <lineage>
        <taxon>Bacteria</taxon>
        <taxon>Pseudomonadati</taxon>
        <taxon>Pseudomonadota</taxon>
        <taxon>Betaproteobacteria</taxon>
        <taxon>Burkholderiales</taxon>
        <taxon>Comamonadaceae</taxon>
        <taxon>Rhodoferax</taxon>
    </lineage>
</organism>
<keyword evidence="8 11" id="KW-0472">Membrane</keyword>
<feature type="domain" description="General secretion pathway GspH" evidence="12">
    <location>
        <begin position="63"/>
        <end position="188"/>
    </location>
</feature>
<dbReference type="SUPFAM" id="SSF54523">
    <property type="entry name" value="Pili subunits"/>
    <property type="match status" value="1"/>
</dbReference>
<dbReference type="InterPro" id="IPR012902">
    <property type="entry name" value="N_methyl_site"/>
</dbReference>
<evidence type="ECO:0000259" key="12">
    <source>
        <dbReference type="Pfam" id="PF12019"/>
    </source>
</evidence>
<protein>
    <recommendedName>
        <fullName evidence="2">Type II secretion system protein H</fullName>
    </recommendedName>
    <alternativeName>
        <fullName evidence="10">General secretion pathway protein H</fullName>
    </alternativeName>
</protein>
<feature type="transmembrane region" description="Helical" evidence="11">
    <location>
        <begin position="21"/>
        <end position="46"/>
    </location>
</feature>
<dbReference type="Pfam" id="PF07963">
    <property type="entry name" value="N_methyl"/>
    <property type="match status" value="1"/>
</dbReference>
<dbReference type="PROSITE" id="PS00409">
    <property type="entry name" value="PROKAR_NTER_METHYL"/>
    <property type="match status" value="1"/>
</dbReference>
<proteinExistence type="inferred from homology"/>
<evidence type="ECO:0000256" key="1">
    <source>
        <dbReference type="ARBA" id="ARBA00004377"/>
    </source>
</evidence>
<keyword evidence="14" id="KW-1185">Reference proteome</keyword>
<dbReference type="Gene3D" id="3.55.40.10">
    <property type="entry name" value="minor pseudopilin epsh domain"/>
    <property type="match status" value="1"/>
</dbReference>
<dbReference type="InterPro" id="IPR045584">
    <property type="entry name" value="Pilin-like"/>
</dbReference>
<keyword evidence="5" id="KW-0997">Cell inner membrane</keyword>
<keyword evidence="6 11" id="KW-0812">Transmembrane</keyword>
<dbReference type="EMBL" id="JAVBIK010000001">
    <property type="protein sequence ID" value="MDT7520328.1"/>
    <property type="molecule type" value="Genomic_DNA"/>
</dbReference>
<accession>A0ABU3KRT8</accession>
<evidence type="ECO:0000256" key="7">
    <source>
        <dbReference type="ARBA" id="ARBA00022989"/>
    </source>
</evidence>
<evidence type="ECO:0000256" key="9">
    <source>
        <dbReference type="ARBA" id="ARBA00025772"/>
    </source>
</evidence>
<evidence type="ECO:0000256" key="10">
    <source>
        <dbReference type="ARBA" id="ARBA00030775"/>
    </source>
</evidence>
<evidence type="ECO:0000256" key="5">
    <source>
        <dbReference type="ARBA" id="ARBA00022519"/>
    </source>
</evidence>
<dbReference type="Proteomes" id="UP001321700">
    <property type="component" value="Unassembled WGS sequence"/>
</dbReference>
<comment type="subcellular location">
    <subcellularLocation>
        <location evidence="1">Cell inner membrane</location>
        <topology evidence="1">Single-pass membrane protein</topology>
    </subcellularLocation>
</comment>
<dbReference type="InterPro" id="IPR022346">
    <property type="entry name" value="T2SS_GspH"/>
</dbReference>
<keyword evidence="7 11" id="KW-1133">Transmembrane helix</keyword>